<dbReference type="SUPFAM" id="SSF53850">
    <property type="entry name" value="Periplasmic binding protein-like II"/>
    <property type="match status" value="1"/>
</dbReference>
<dbReference type="SUPFAM" id="SSF46785">
    <property type="entry name" value="Winged helix' DNA-binding domain"/>
    <property type="match status" value="1"/>
</dbReference>
<dbReference type="GO" id="GO:0005829">
    <property type="term" value="C:cytosol"/>
    <property type="evidence" value="ECO:0007669"/>
    <property type="project" value="TreeGrafter"/>
</dbReference>
<organism evidence="6 7">
    <name type="scientific">Stappia indica</name>
    <dbReference type="NCBI Taxonomy" id="538381"/>
    <lineage>
        <taxon>Bacteria</taxon>
        <taxon>Pseudomonadati</taxon>
        <taxon>Pseudomonadota</taxon>
        <taxon>Alphaproteobacteria</taxon>
        <taxon>Hyphomicrobiales</taxon>
        <taxon>Stappiaceae</taxon>
        <taxon>Stappia</taxon>
    </lineage>
</organism>
<dbReference type="InterPro" id="IPR005119">
    <property type="entry name" value="LysR_subst-bd"/>
</dbReference>
<dbReference type="OrthoDB" id="5297263at2"/>
<gene>
    <name evidence="6" type="ORF">GH266_00895</name>
</gene>
<keyword evidence="2" id="KW-0805">Transcription regulation</keyword>
<proteinExistence type="inferred from homology"/>
<feature type="domain" description="HTH lysR-type" evidence="5">
    <location>
        <begin position="12"/>
        <end position="64"/>
    </location>
</feature>
<evidence type="ECO:0000313" key="7">
    <source>
        <dbReference type="Proteomes" id="UP000435648"/>
    </source>
</evidence>
<dbReference type="EMBL" id="CP046908">
    <property type="protein sequence ID" value="QGZ33186.1"/>
    <property type="molecule type" value="Genomic_DNA"/>
</dbReference>
<dbReference type="Gene3D" id="1.10.10.10">
    <property type="entry name" value="Winged helix-like DNA-binding domain superfamily/Winged helix DNA-binding domain"/>
    <property type="match status" value="1"/>
</dbReference>
<keyword evidence="3" id="KW-0238">DNA-binding</keyword>
<name>A0A857C2F7_9HYPH</name>
<dbReference type="AlphaFoldDB" id="A0A857C2F7"/>
<dbReference type="InterPro" id="IPR050950">
    <property type="entry name" value="HTH-type_LysR_regulators"/>
</dbReference>
<protein>
    <submittedName>
        <fullName evidence="6">LysR family transcriptional regulator</fullName>
    </submittedName>
</protein>
<dbReference type="GO" id="GO:0003677">
    <property type="term" value="F:DNA binding"/>
    <property type="evidence" value="ECO:0007669"/>
    <property type="project" value="UniProtKB-KW"/>
</dbReference>
<dbReference type="PANTHER" id="PTHR30419:SF2">
    <property type="entry name" value="LYSR FAMILY TRANSCRIPTIONAL REGULATOR"/>
    <property type="match status" value="1"/>
</dbReference>
<sequence>MDRSRSLYGPALRYFAAVARSGSIRSASRELNVASSAVNRQILWLEQSLGHTLFDRLARGVQLTPAGEILRAHVARTFADLEATLGDLDALTGMQRGTVRIASVESVTESLLPDVIAAFRRSYPGIHLHTVLTGSEQVVEAIIAGEADVGFAFEPPEDPRLAVAFYRDLEIGAVVRPGHPLTRLARVSLADCLSHPFCFPSSDLSLRKRLDIALSDGGFPQGAFVEANSLKLMKELTRSDDTVAFLTTLGLEQELVDGSLVFLPLADQPLKRDRFTILTSAHRSLGHAARAFFEHSMDALRARLAMIDANSASLGAKISSGRVGQAAAPFQGMHNAWSP</sequence>
<dbReference type="InterPro" id="IPR036390">
    <property type="entry name" value="WH_DNA-bd_sf"/>
</dbReference>
<accession>A0A857C2F7</accession>
<dbReference type="PANTHER" id="PTHR30419">
    <property type="entry name" value="HTH-TYPE TRANSCRIPTIONAL REGULATOR YBHD"/>
    <property type="match status" value="1"/>
</dbReference>
<dbReference type="Proteomes" id="UP000435648">
    <property type="component" value="Chromosome"/>
</dbReference>
<reference evidence="6 7" key="1">
    <citation type="submission" date="2019-12" db="EMBL/GenBank/DDBJ databases">
        <title>The genome of Stappia indica PHM037.</title>
        <authorList>
            <person name="Kacar D."/>
            <person name="Galan B."/>
            <person name="Canedo L."/>
            <person name="Rodriguez P."/>
            <person name="de la Calle F."/>
            <person name="Garcia J.L."/>
        </authorList>
    </citation>
    <scope>NUCLEOTIDE SEQUENCE [LARGE SCALE GENOMIC DNA]</scope>
    <source>
        <strain evidence="6 7">PHM037</strain>
    </source>
</reference>
<comment type="similarity">
    <text evidence="1">Belongs to the LysR transcriptional regulatory family.</text>
</comment>
<dbReference type="GO" id="GO:0003700">
    <property type="term" value="F:DNA-binding transcription factor activity"/>
    <property type="evidence" value="ECO:0007669"/>
    <property type="project" value="InterPro"/>
</dbReference>
<dbReference type="Pfam" id="PF03466">
    <property type="entry name" value="LysR_substrate"/>
    <property type="match status" value="1"/>
</dbReference>
<dbReference type="Gene3D" id="3.40.190.290">
    <property type="match status" value="1"/>
</dbReference>
<evidence type="ECO:0000256" key="3">
    <source>
        <dbReference type="ARBA" id="ARBA00023125"/>
    </source>
</evidence>
<dbReference type="InterPro" id="IPR000847">
    <property type="entry name" value="LysR_HTH_N"/>
</dbReference>
<evidence type="ECO:0000256" key="1">
    <source>
        <dbReference type="ARBA" id="ARBA00009437"/>
    </source>
</evidence>
<keyword evidence="4" id="KW-0804">Transcription</keyword>
<dbReference type="RefSeq" id="WP_158192211.1">
    <property type="nucleotide sequence ID" value="NZ_CP046908.1"/>
</dbReference>
<evidence type="ECO:0000256" key="4">
    <source>
        <dbReference type="ARBA" id="ARBA00023163"/>
    </source>
</evidence>
<evidence type="ECO:0000256" key="2">
    <source>
        <dbReference type="ARBA" id="ARBA00023015"/>
    </source>
</evidence>
<dbReference type="Pfam" id="PF00126">
    <property type="entry name" value="HTH_1"/>
    <property type="match status" value="1"/>
</dbReference>
<dbReference type="KEGG" id="siw:GH266_00895"/>
<dbReference type="FunFam" id="1.10.10.10:FF:000001">
    <property type="entry name" value="LysR family transcriptional regulator"/>
    <property type="match status" value="1"/>
</dbReference>
<dbReference type="PROSITE" id="PS50931">
    <property type="entry name" value="HTH_LYSR"/>
    <property type="match status" value="1"/>
</dbReference>
<evidence type="ECO:0000313" key="6">
    <source>
        <dbReference type="EMBL" id="QGZ33186.1"/>
    </source>
</evidence>
<dbReference type="InterPro" id="IPR036388">
    <property type="entry name" value="WH-like_DNA-bd_sf"/>
</dbReference>
<evidence type="ECO:0000259" key="5">
    <source>
        <dbReference type="PROSITE" id="PS50931"/>
    </source>
</evidence>